<accession>A0A1Y3YPX4</accession>
<feature type="transmembrane region" description="Helical" evidence="5">
    <location>
        <begin position="308"/>
        <end position="328"/>
    </location>
</feature>
<dbReference type="InterPro" id="IPR001046">
    <property type="entry name" value="NRAMP_fam"/>
</dbReference>
<dbReference type="GO" id="GO:0016020">
    <property type="term" value="C:membrane"/>
    <property type="evidence" value="ECO:0007669"/>
    <property type="project" value="UniProtKB-SubCell"/>
</dbReference>
<feature type="transmembrane region" description="Helical" evidence="5">
    <location>
        <begin position="126"/>
        <end position="144"/>
    </location>
</feature>
<feature type="transmembrane region" description="Helical" evidence="5">
    <location>
        <begin position="60"/>
        <end position="80"/>
    </location>
</feature>
<sequence length="490" mass="53711">MEDKRRIYEAMTSDEISAVYNSLEGKSDLVKKEVAELRDLKHKGVWARTKWYFSKSGPGWMQSAMTLGGGSAMASLFSGACVKYQLLWVQPIAMLIGVIMLSALAHQTMCRGERPFYAMKKYVSPIVAWAWAICTLVATMIWHFPQYSLASGMTLDLVQAFGGFQLEEGSSAQTFALLGIAVVVLCLACRIVWNYNSGSKGIKIFENIIKGIVWFIIFSFVIVVVVCSFSGDGIDWSAVGRGFLPFSMDGGFHLNIPNDTQGIQIFIASLSAAVGINMTFLFGYSFLKKGWTREYSGLAKFDMITGMLIPYTIATSLMIIAAGATITLEPGESSISPIKAASMLEAAGLPALVSRLIFGLGIIGMSINAIILHMVVCGFAICEIFKLPEEGWKYKLATLVPVPGILGAILWSKMGTWIAIPTSAIALILLPVAYIGFFLLNNSEKYMSSDMVRGSKRFWWNTGMIAAIAITLISVVYYLVRVAPTYFTKF</sequence>
<protein>
    <recommendedName>
        <fullName evidence="8">Divalent metal cation transporter</fullName>
    </recommendedName>
</protein>
<dbReference type="GeneID" id="61677543"/>
<evidence type="ECO:0000256" key="2">
    <source>
        <dbReference type="ARBA" id="ARBA00022692"/>
    </source>
</evidence>
<keyword evidence="4 5" id="KW-0472">Membrane</keyword>
<evidence type="ECO:0000256" key="4">
    <source>
        <dbReference type="ARBA" id="ARBA00023136"/>
    </source>
</evidence>
<dbReference type="RefSeq" id="WP_087426667.1">
    <property type="nucleotide sequence ID" value="NZ_DAWDRE010000014.1"/>
</dbReference>
<comment type="subcellular location">
    <subcellularLocation>
        <location evidence="1">Membrane</location>
        <topology evidence="1">Multi-pass membrane protein</topology>
    </subcellularLocation>
</comment>
<dbReference type="Proteomes" id="UP000195386">
    <property type="component" value="Unassembled WGS sequence"/>
</dbReference>
<evidence type="ECO:0000256" key="5">
    <source>
        <dbReference type="SAM" id="Phobius"/>
    </source>
</evidence>
<feature type="transmembrane region" description="Helical" evidence="5">
    <location>
        <begin position="417"/>
        <end position="437"/>
    </location>
</feature>
<feature type="transmembrane region" description="Helical" evidence="5">
    <location>
        <begin position="356"/>
        <end position="382"/>
    </location>
</feature>
<keyword evidence="2 5" id="KW-0812">Transmembrane</keyword>
<gene>
    <name evidence="6" type="ORF">B5F97_14335</name>
</gene>
<proteinExistence type="predicted"/>
<organism evidence="6 7">
    <name type="scientific">Bacteroides clarus</name>
    <dbReference type="NCBI Taxonomy" id="626929"/>
    <lineage>
        <taxon>Bacteria</taxon>
        <taxon>Pseudomonadati</taxon>
        <taxon>Bacteroidota</taxon>
        <taxon>Bacteroidia</taxon>
        <taxon>Bacteroidales</taxon>
        <taxon>Bacteroidaceae</taxon>
        <taxon>Bacteroides</taxon>
    </lineage>
</organism>
<feature type="transmembrane region" description="Helical" evidence="5">
    <location>
        <begin position="458"/>
        <end position="480"/>
    </location>
</feature>
<feature type="transmembrane region" description="Helical" evidence="5">
    <location>
        <begin position="213"/>
        <end position="231"/>
    </location>
</feature>
<feature type="transmembrane region" description="Helical" evidence="5">
    <location>
        <begin position="263"/>
        <end position="287"/>
    </location>
</feature>
<dbReference type="AlphaFoldDB" id="A0A1Y3YPX4"/>
<dbReference type="Pfam" id="PF01566">
    <property type="entry name" value="Nramp"/>
    <property type="match status" value="1"/>
</dbReference>
<feature type="transmembrane region" description="Helical" evidence="5">
    <location>
        <begin position="86"/>
        <end position="105"/>
    </location>
</feature>
<evidence type="ECO:0000256" key="3">
    <source>
        <dbReference type="ARBA" id="ARBA00022989"/>
    </source>
</evidence>
<evidence type="ECO:0008006" key="8">
    <source>
        <dbReference type="Google" id="ProtNLM"/>
    </source>
</evidence>
<dbReference type="GO" id="GO:0046873">
    <property type="term" value="F:metal ion transmembrane transporter activity"/>
    <property type="evidence" value="ECO:0007669"/>
    <property type="project" value="InterPro"/>
</dbReference>
<feature type="transmembrane region" description="Helical" evidence="5">
    <location>
        <begin position="394"/>
        <end position="411"/>
    </location>
</feature>
<reference evidence="7" key="1">
    <citation type="submission" date="2017-04" db="EMBL/GenBank/DDBJ databases">
        <title>Function of individual gut microbiota members based on whole genome sequencing of pure cultures obtained from chicken caecum.</title>
        <authorList>
            <person name="Medvecky M."/>
            <person name="Cejkova D."/>
            <person name="Polansky O."/>
            <person name="Karasova D."/>
            <person name="Kubasova T."/>
            <person name="Cizek A."/>
            <person name="Rychlik I."/>
        </authorList>
    </citation>
    <scope>NUCLEOTIDE SEQUENCE [LARGE SCALE GENOMIC DNA]</scope>
    <source>
        <strain evidence="7">An43</strain>
    </source>
</reference>
<keyword evidence="3 5" id="KW-1133">Transmembrane helix</keyword>
<evidence type="ECO:0000313" key="6">
    <source>
        <dbReference type="EMBL" id="OUN99923.1"/>
    </source>
</evidence>
<comment type="caution">
    <text evidence="6">The sequence shown here is derived from an EMBL/GenBank/DDBJ whole genome shotgun (WGS) entry which is preliminary data.</text>
</comment>
<name>A0A1Y3YPX4_9BACE</name>
<evidence type="ECO:0000313" key="7">
    <source>
        <dbReference type="Proteomes" id="UP000195386"/>
    </source>
</evidence>
<dbReference type="EMBL" id="NFII01000016">
    <property type="protein sequence ID" value="OUN99923.1"/>
    <property type="molecule type" value="Genomic_DNA"/>
</dbReference>
<evidence type="ECO:0000256" key="1">
    <source>
        <dbReference type="ARBA" id="ARBA00004141"/>
    </source>
</evidence>
<feature type="transmembrane region" description="Helical" evidence="5">
    <location>
        <begin position="174"/>
        <end position="193"/>
    </location>
</feature>